<dbReference type="Pfam" id="PF26361">
    <property type="entry name" value="MIB_arm"/>
    <property type="match status" value="1"/>
</dbReference>
<proteinExistence type="predicted"/>
<dbReference type="STRING" id="747682.MALL_0653"/>
<dbReference type="InterPro" id="IPR011732">
    <property type="entry name" value="Mycoplasma_virulence_signal"/>
</dbReference>
<evidence type="ECO:0000259" key="4">
    <source>
        <dbReference type="Pfam" id="PF26364"/>
    </source>
</evidence>
<evidence type="ECO:0000256" key="1">
    <source>
        <dbReference type="SAM" id="MobiDB-lite"/>
    </source>
</evidence>
<comment type="caution">
    <text evidence="5">The sequence shown here is derived from an EMBL/GenBank/DDBJ whole genome shotgun (WGS) entry which is preliminary data.</text>
</comment>
<name>D4XVC9_9BACT</name>
<evidence type="ECO:0000259" key="3">
    <source>
        <dbReference type="Pfam" id="PF26361"/>
    </source>
</evidence>
<dbReference type="Proteomes" id="UP000004757">
    <property type="component" value="Unassembled WGS sequence"/>
</dbReference>
<dbReference type="EMBL" id="ADNC01000007">
    <property type="protein sequence ID" value="EFF41708.1"/>
    <property type="molecule type" value="Genomic_DNA"/>
</dbReference>
<accession>D4XVC9</accession>
<evidence type="ECO:0000313" key="5">
    <source>
        <dbReference type="EMBL" id="EFF41708.1"/>
    </source>
</evidence>
<feature type="domain" description="IgG-blocking virulence" evidence="2">
    <location>
        <begin position="352"/>
        <end position="549"/>
    </location>
</feature>
<reference evidence="5 6" key="1">
    <citation type="submission" date="2010-03" db="EMBL/GenBank/DDBJ databases">
        <authorList>
            <person name="Glass J.I."/>
            <person name="Benders G.A."/>
            <person name="Durkin A.S."/>
            <person name="Farmerie W.G."/>
            <person name="Hlavinka K."/>
            <person name="Hostetler J."/>
            <person name="Jackson J."/>
            <person name="May M.A."/>
            <person name="Miller R.H."/>
            <person name="Paralanov V."/>
            <person name="Radune D."/>
            <person name="Szczypinski B."/>
            <person name="Brown D.R."/>
        </authorList>
    </citation>
    <scope>NUCLEOTIDE SEQUENCE [LARGE SCALE GENOMIC DNA]</scope>
    <source>
        <strain evidence="5 6">A21JP2</strain>
    </source>
</reference>
<feature type="compositionally biased region" description="Basic and acidic residues" evidence="1">
    <location>
        <begin position="103"/>
        <end position="155"/>
    </location>
</feature>
<dbReference type="OrthoDB" id="401311at2"/>
<dbReference type="InterPro" id="IPR058861">
    <property type="entry name" value="MIB_arm"/>
</dbReference>
<organism evidence="5 6">
    <name type="scientific">Mycoplasmopsis alligatoris A21JP2</name>
    <dbReference type="NCBI Taxonomy" id="747682"/>
    <lineage>
        <taxon>Bacteria</taxon>
        <taxon>Bacillati</taxon>
        <taxon>Mycoplasmatota</taxon>
        <taxon>Mycoplasmoidales</taxon>
        <taxon>Metamycoplasmataceae</taxon>
        <taxon>Mycoplasmopsis</taxon>
    </lineage>
</organism>
<dbReference type="InterPro" id="IPR030942">
    <property type="entry name" value="Mycoplas_M_dom"/>
</dbReference>
<evidence type="ECO:0000259" key="2">
    <source>
        <dbReference type="Pfam" id="PF26360"/>
    </source>
</evidence>
<feature type="domain" description="Mycoplasma immunoglobulin binding protein M2" evidence="4">
    <location>
        <begin position="561"/>
        <end position="754"/>
    </location>
</feature>
<dbReference type="Pfam" id="PF26360">
    <property type="entry name" value="MIB_M1"/>
    <property type="match status" value="1"/>
</dbReference>
<dbReference type="NCBIfam" id="TIGR02184">
    <property type="entry name" value="Myco_arth_vir_N"/>
    <property type="match status" value="1"/>
</dbReference>
<feature type="region of interest" description="Disordered" evidence="1">
    <location>
        <begin position="83"/>
        <end position="155"/>
    </location>
</feature>
<dbReference type="Pfam" id="PF26364">
    <property type="entry name" value="MIB_M2"/>
    <property type="match status" value="1"/>
</dbReference>
<dbReference type="AlphaFoldDB" id="D4XVC9"/>
<sequence>MIKAKKKKIFIITAAVVSPIVVTQVAAIPFYVKIHSDKVNLNVAFRVIPQNSLIENGAVDAYNSISNIDNHLKLITDNEPKPVIVPKEDPYNSNTLVSSVPIDKPKEELKDDPKDDDKLSLVPAEKEKEKEKEEPINKEPEEEVALDKSRPDPKPKDIIIEYNGLKLNANITEQPERVKYKSDVENRITNRVDYINNTIPDINKVEVTEGFRGDNKKKVVDKIEWEVNNTFRVFNEKESETFSVERWLDQNPSAKDKFKSYEAFLNRADIKDFLKTESQKEFDKKKEEYKNAKYQWYGWLLSNVDWNKIQASKNVEDYLAKGMTTSPDNVYINANGEFDSYAFSPLPGYNAVTSRMTRDNKEKRTFGYDSYYTRSPRSVLEGTYPGWNKVMISEEYGKKYDVQPEEDGINFFKLTNDKPEFGKNNGGIVVEINAGNSKGYAKTLELIKKLNASGEKITSYRIFNIGAKDSEQKFYKIFETLPKKLPQLELFFESTNTSAILALEDKEIDELSLYTSGNSLLDDWSFNPFALRNVAFINKLDYNVSSDYPRGAKIPTVITMDSIAFDPVNYKKGAEDAFREINLGLRMALFVRNNEPFFQGGFGPGLKPDHNEGGNSYATGLDLSRIPDLKSLKGMQFSFVKEGKRFDRKMRRLILYSDQKNFEIDVQEMNDSQFYKVMHLEGPPNPGEERLKFRGGVKVDGIYLSGKGKLSSEGTQNLETFYKEMGRGMFARIIVDPENKALFEDLTSRGYKVEYRNPDHNLKFN</sequence>
<evidence type="ECO:0000313" key="6">
    <source>
        <dbReference type="Proteomes" id="UP000004757"/>
    </source>
</evidence>
<dbReference type="InterPro" id="IPR030941">
    <property type="entry name" value="Predic_Ig_block"/>
</dbReference>
<keyword evidence="6" id="KW-1185">Reference proteome</keyword>
<dbReference type="NCBIfam" id="TIGR04526">
    <property type="entry name" value="predic_Ig_block"/>
    <property type="match status" value="1"/>
</dbReference>
<dbReference type="RefSeq" id="WP_005683423.1">
    <property type="nucleotide sequence ID" value="NZ_ADNC01000007.1"/>
</dbReference>
<dbReference type="InterPro" id="IPR058860">
    <property type="entry name" value="MIB_M2"/>
</dbReference>
<dbReference type="NCBIfam" id="TIGR04524">
    <property type="entry name" value="mycoplas_M_dom"/>
    <property type="match status" value="1"/>
</dbReference>
<gene>
    <name evidence="5" type="ORF">MALL_0653</name>
</gene>
<dbReference type="eggNOG" id="COG0810">
    <property type="taxonomic scope" value="Bacteria"/>
</dbReference>
<protein>
    <submittedName>
        <fullName evidence="5">Membrane family protein</fullName>
    </submittedName>
</protein>
<feature type="domain" description="Mycoplasma immunoglobulin binding protein arm" evidence="3">
    <location>
        <begin position="214"/>
        <end position="347"/>
    </location>
</feature>